<dbReference type="AlphaFoldDB" id="A0AA91IRE6"/>
<sequence>MYLGNVIGPMLGSSVSAVLGFRWVFVFTAVLVLINMLQIRHAFKKIR</sequence>
<gene>
    <name evidence="6" type="ORF">M993_00382</name>
</gene>
<evidence type="ECO:0000313" key="7">
    <source>
        <dbReference type="Proteomes" id="UP000078431"/>
    </source>
</evidence>
<feature type="transmembrane region" description="Helical" evidence="4">
    <location>
        <begin position="20"/>
        <end position="37"/>
    </location>
</feature>
<proteinExistence type="predicted"/>
<dbReference type="Gene3D" id="1.20.1250.20">
    <property type="entry name" value="MFS general substrate transporter like domains"/>
    <property type="match status" value="1"/>
</dbReference>
<keyword evidence="3 4" id="KW-0472">Membrane</keyword>
<protein>
    <submittedName>
        <fullName evidence="6">Major facilitator superfamily multidrug-efflux transporter</fullName>
    </submittedName>
</protein>
<dbReference type="GO" id="GO:0022857">
    <property type="term" value="F:transmembrane transporter activity"/>
    <property type="evidence" value="ECO:0007669"/>
    <property type="project" value="InterPro"/>
</dbReference>
<name>A0AA91IRE6_9GAMM</name>
<evidence type="ECO:0000256" key="1">
    <source>
        <dbReference type="ARBA" id="ARBA00022692"/>
    </source>
</evidence>
<evidence type="ECO:0000313" key="6">
    <source>
        <dbReference type="EMBL" id="OAT60908.1"/>
    </source>
</evidence>
<evidence type="ECO:0000256" key="3">
    <source>
        <dbReference type="ARBA" id="ARBA00023136"/>
    </source>
</evidence>
<reference evidence="6 7" key="1">
    <citation type="submission" date="2016-04" db="EMBL/GenBank/DDBJ databases">
        <title>ATOL: Assembling a taxonomically balanced genome-scale reconstruction of the evolutionary history of the Enterobacteriaceae.</title>
        <authorList>
            <person name="Plunkett G.III."/>
            <person name="Neeno-Eckwall E.C."/>
            <person name="Glasner J.D."/>
            <person name="Perna N.T."/>
        </authorList>
    </citation>
    <scope>NUCLEOTIDE SEQUENCE [LARGE SCALE GENOMIC DNA]</scope>
    <source>
        <strain evidence="6 7">ATCC 12841</strain>
    </source>
</reference>
<evidence type="ECO:0000256" key="4">
    <source>
        <dbReference type="SAM" id="Phobius"/>
    </source>
</evidence>
<dbReference type="PROSITE" id="PS50850">
    <property type="entry name" value="MFS"/>
    <property type="match status" value="1"/>
</dbReference>
<keyword evidence="7" id="KW-1185">Reference proteome</keyword>
<comment type="caution">
    <text evidence="6">The sequence shown here is derived from an EMBL/GenBank/DDBJ whole genome shotgun (WGS) entry which is preliminary data.</text>
</comment>
<evidence type="ECO:0000259" key="5">
    <source>
        <dbReference type="PROSITE" id="PS50850"/>
    </source>
</evidence>
<dbReference type="EMBL" id="LXEX01000005">
    <property type="protein sequence ID" value="OAT60908.1"/>
    <property type="molecule type" value="Genomic_DNA"/>
</dbReference>
<evidence type="ECO:0000256" key="2">
    <source>
        <dbReference type="ARBA" id="ARBA00022989"/>
    </source>
</evidence>
<dbReference type="Proteomes" id="UP000078431">
    <property type="component" value="Unassembled WGS sequence"/>
</dbReference>
<keyword evidence="1 4" id="KW-0812">Transmembrane</keyword>
<keyword evidence="2 4" id="KW-1133">Transmembrane helix</keyword>
<dbReference type="SUPFAM" id="SSF103473">
    <property type="entry name" value="MFS general substrate transporter"/>
    <property type="match status" value="1"/>
</dbReference>
<feature type="domain" description="Major facilitator superfamily (MFS) profile" evidence="5">
    <location>
        <begin position="1"/>
        <end position="47"/>
    </location>
</feature>
<dbReference type="InterPro" id="IPR020846">
    <property type="entry name" value="MFS_dom"/>
</dbReference>
<accession>A0AA91IRE6</accession>
<organism evidence="6 7">
    <name type="scientific">Obesumbacterium proteus ATCC 12841</name>
    <dbReference type="NCBI Taxonomy" id="1354268"/>
    <lineage>
        <taxon>Bacteria</taxon>
        <taxon>Pseudomonadati</taxon>
        <taxon>Pseudomonadota</taxon>
        <taxon>Gammaproteobacteria</taxon>
        <taxon>Enterobacterales</taxon>
        <taxon>Hafniaceae</taxon>
        <taxon>Obesumbacterium</taxon>
    </lineage>
</organism>
<dbReference type="InterPro" id="IPR036259">
    <property type="entry name" value="MFS_trans_sf"/>
</dbReference>